<organism evidence="5 6">
    <name type="scientific">Solitalea canadensis (strain ATCC 29591 / DSM 3403 / JCM 21819 / LMG 8368 / NBRC 15130 / NCIMB 12057 / USAM 9D)</name>
    <name type="common">Flexibacter canadensis</name>
    <dbReference type="NCBI Taxonomy" id="929556"/>
    <lineage>
        <taxon>Bacteria</taxon>
        <taxon>Pseudomonadati</taxon>
        <taxon>Bacteroidota</taxon>
        <taxon>Sphingobacteriia</taxon>
        <taxon>Sphingobacteriales</taxon>
        <taxon>Sphingobacteriaceae</taxon>
        <taxon>Solitalea</taxon>
    </lineage>
</organism>
<keyword evidence="1 2" id="KW-0732">Signal</keyword>
<dbReference type="InterPro" id="IPR052177">
    <property type="entry name" value="Divisome_Glycosyl_Hydrolase"/>
</dbReference>
<sequence length="443" mass="50717">MNKLVIALCAFAMLTAASCDGSGSKATADKKFPRKNILWFDATANFKRFSYKDSVIYYLKKSKDAGVTDVVIDVKPITGEVLYPSKIAPVMQDWDGFKKTENFDLLTVCIEEGHKLGLVVHASTNVFVAGHNFFDRGVVYSDSTKRSWASLNNTPDGLKPITSIKKKYSSMLNPVRRDVQEYELSILKELIGMYPKLDGIILDRVRYDGIEADFSNESREAYEKYAGHKVANFPDDIYKYEKEGDKPVRKEGVEFKKWVEFRAKVISDFIWEARKELKAINPKISYGDYTGSWYPTYYEVGVNWASKEINAKDYFDQATPEYNKFGYAEALDLYTSGCYYYEVDKSESKHIDKNNKERTEAGQHKGTADFYTVEGSNELAVKLMNGKAPMYGGLYVDQYNGHPEQFVRAMKMCQKKSDGVMIFDIVHIINNNWWNELKEGFKN</sequence>
<dbReference type="AlphaFoldDB" id="H8KRU9"/>
<dbReference type="PANTHER" id="PTHR43405">
    <property type="entry name" value="GLYCOSYL HYDROLASE DIGH"/>
    <property type="match status" value="1"/>
</dbReference>
<evidence type="ECO:0000313" key="5">
    <source>
        <dbReference type="EMBL" id="AFD07737.1"/>
    </source>
</evidence>
<feature type="chain" id="PRO_5003615238" description="Glycosyl hydrolase-like 10 domain-containing protein" evidence="2">
    <location>
        <begin position="22"/>
        <end position="443"/>
    </location>
</feature>
<dbReference type="EMBL" id="CP003349">
    <property type="protein sequence ID" value="AFD07737.1"/>
    <property type="molecule type" value="Genomic_DNA"/>
</dbReference>
<evidence type="ECO:0000256" key="1">
    <source>
        <dbReference type="ARBA" id="ARBA00022729"/>
    </source>
</evidence>
<dbReference type="PROSITE" id="PS51257">
    <property type="entry name" value="PROKAR_LIPOPROTEIN"/>
    <property type="match status" value="1"/>
</dbReference>
<dbReference type="eggNOG" id="COG1649">
    <property type="taxonomic scope" value="Bacteria"/>
</dbReference>
<dbReference type="STRING" id="929556.Solca_2703"/>
<dbReference type="KEGG" id="scn:Solca_2703"/>
<dbReference type="RefSeq" id="WP_014680964.1">
    <property type="nucleotide sequence ID" value="NC_017770.1"/>
</dbReference>
<gene>
    <name evidence="5" type="ordered locus">Solca_2703</name>
</gene>
<dbReference type="HOGENOM" id="CLU_584833_0_0_10"/>
<dbReference type="InterPro" id="IPR003790">
    <property type="entry name" value="GHL10"/>
</dbReference>
<dbReference type="InterPro" id="IPR032280">
    <property type="entry name" value="DUF4985"/>
</dbReference>
<accession>H8KRU9</accession>
<dbReference type="OrthoDB" id="9760892at2"/>
<dbReference type="PANTHER" id="PTHR43405:SF1">
    <property type="entry name" value="GLYCOSYL HYDROLASE DIGH"/>
    <property type="match status" value="1"/>
</dbReference>
<dbReference type="Proteomes" id="UP000007590">
    <property type="component" value="Chromosome"/>
</dbReference>
<evidence type="ECO:0000259" key="3">
    <source>
        <dbReference type="Pfam" id="PF02638"/>
    </source>
</evidence>
<dbReference type="SUPFAM" id="SSF51445">
    <property type="entry name" value="(Trans)glycosidases"/>
    <property type="match status" value="1"/>
</dbReference>
<dbReference type="Pfam" id="PF16373">
    <property type="entry name" value="DUF4985"/>
    <property type="match status" value="1"/>
</dbReference>
<evidence type="ECO:0000313" key="6">
    <source>
        <dbReference type="Proteomes" id="UP000007590"/>
    </source>
</evidence>
<dbReference type="InterPro" id="IPR017853">
    <property type="entry name" value="GH"/>
</dbReference>
<reference evidence="5" key="1">
    <citation type="submission" date="2012-02" db="EMBL/GenBank/DDBJ databases">
        <title>The complete genome of Solitalea canadensis DSM 3403.</title>
        <authorList>
            <consortium name="US DOE Joint Genome Institute (JGI-PGF)"/>
            <person name="Lucas S."/>
            <person name="Copeland A."/>
            <person name="Lapidus A."/>
            <person name="Glavina del Rio T."/>
            <person name="Dalin E."/>
            <person name="Tice H."/>
            <person name="Bruce D."/>
            <person name="Goodwin L."/>
            <person name="Pitluck S."/>
            <person name="Peters L."/>
            <person name="Ovchinnikova G."/>
            <person name="Lu M."/>
            <person name="Kyrpides N."/>
            <person name="Mavromatis K."/>
            <person name="Ivanova N."/>
            <person name="Brettin T."/>
            <person name="Detter J.C."/>
            <person name="Han C."/>
            <person name="Larimer F."/>
            <person name="Land M."/>
            <person name="Hauser L."/>
            <person name="Markowitz V."/>
            <person name="Cheng J.-F."/>
            <person name="Hugenholtz P."/>
            <person name="Woyke T."/>
            <person name="Wu D."/>
            <person name="Spring S."/>
            <person name="Schroeder M."/>
            <person name="Kopitz M."/>
            <person name="Brambilla E."/>
            <person name="Klenk H.-P."/>
            <person name="Eisen J.A."/>
        </authorList>
    </citation>
    <scope>NUCLEOTIDE SEQUENCE</scope>
    <source>
        <strain evidence="5">DSM 3403</strain>
    </source>
</reference>
<evidence type="ECO:0000259" key="4">
    <source>
        <dbReference type="Pfam" id="PF16373"/>
    </source>
</evidence>
<name>H8KRU9_SOLCM</name>
<protein>
    <recommendedName>
        <fullName evidence="7">Glycosyl hydrolase-like 10 domain-containing protein</fullName>
    </recommendedName>
</protein>
<dbReference type="Gene3D" id="3.20.20.80">
    <property type="entry name" value="Glycosidases"/>
    <property type="match status" value="1"/>
</dbReference>
<feature type="domain" description="DUF4985" evidence="4">
    <location>
        <begin position="313"/>
        <end position="439"/>
    </location>
</feature>
<dbReference type="Pfam" id="PF02638">
    <property type="entry name" value="GHL10"/>
    <property type="match status" value="1"/>
</dbReference>
<proteinExistence type="predicted"/>
<feature type="domain" description="Glycosyl hydrolase-like 10" evidence="3">
    <location>
        <begin position="57"/>
        <end position="287"/>
    </location>
</feature>
<keyword evidence="6" id="KW-1185">Reference proteome</keyword>
<evidence type="ECO:0000256" key="2">
    <source>
        <dbReference type="SAM" id="SignalP"/>
    </source>
</evidence>
<feature type="signal peptide" evidence="2">
    <location>
        <begin position="1"/>
        <end position="21"/>
    </location>
</feature>
<evidence type="ECO:0008006" key="7">
    <source>
        <dbReference type="Google" id="ProtNLM"/>
    </source>
</evidence>